<feature type="coiled-coil region" evidence="1">
    <location>
        <begin position="213"/>
        <end position="240"/>
    </location>
</feature>
<proteinExistence type="predicted"/>
<dbReference type="GeneID" id="25782527"/>
<sequence>MPPSMSMLMASVNPCPNPHIPPIRFEFCDVLATSSVQDSQEHTIQAERALRAYWAQAANMTKIDQQEYIRLLKKGSFAVPKDAIADPSKHSLYNELSINPSWPKYVMLKAMYDQDTFNQRLLGKLEDNLKLVFGSLDIKDLTSIYHHAGLAKRKREQESESDDDQDIPSRIVKMQPPENSSAEKNTATTTRAQRPQYGTQRVVAPKSRGINIEEALKNQNALLKRRCDALESSVADLQRKIDSSHLNLVVLLTTILEKVGQVAEDIDAIRGEFEWGS</sequence>
<accession>G9NEL9</accession>
<dbReference type="OrthoDB" id="4895915at2759"/>
<feature type="compositionally biased region" description="Polar residues" evidence="2">
    <location>
        <begin position="177"/>
        <end position="199"/>
    </location>
</feature>
<evidence type="ECO:0000256" key="2">
    <source>
        <dbReference type="SAM" id="MobiDB-lite"/>
    </source>
</evidence>
<reference evidence="3 4" key="1">
    <citation type="journal article" date="2011" name="Genome Biol.">
        <title>Comparative genome sequence analysis underscores mycoparasitism as the ancestral life style of Trichoderma.</title>
        <authorList>
            <person name="Kubicek C.P."/>
            <person name="Herrera-Estrella A."/>
            <person name="Seidl-Seiboth V."/>
            <person name="Martinez D.A."/>
            <person name="Druzhinina I.S."/>
            <person name="Thon M."/>
            <person name="Zeilinger S."/>
            <person name="Casas-Flores S."/>
            <person name="Horwitz B.A."/>
            <person name="Mukherjee P.K."/>
            <person name="Mukherjee M."/>
            <person name="Kredics L."/>
            <person name="Alcaraz L.D."/>
            <person name="Aerts A."/>
            <person name="Antal Z."/>
            <person name="Atanasova L."/>
            <person name="Cervantes-Badillo M.G."/>
            <person name="Challacombe J."/>
            <person name="Chertkov O."/>
            <person name="McCluskey K."/>
            <person name="Coulpier F."/>
            <person name="Deshpande N."/>
            <person name="von Doehren H."/>
            <person name="Ebbole D.J."/>
            <person name="Esquivel-Naranjo E.U."/>
            <person name="Fekete E."/>
            <person name="Flipphi M."/>
            <person name="Glaser F."/>
            <person name="Gomez-Rodriguez E.Y."/>
            <person name="Gruber S."/>
            <person name="Han C."/>
            <person name="Henrissat B."/>
            <person name="Hermosa R."/>
            <person name="Hernandez-Onate M."/>
            <person name="Karaffa L."/>
            <person name="Kosti I."/>
            <person name="Le Crom S."/>
            <person name="Lindquist E."/>
            <person name="Lucas S."/>
            <person name="Luebeck M."/>
            <person name="Luebeck P.S."/>
            <person name="Margeot A."/>
            <person name="Metz B."/>
            <person name="Misra M."/>
            <person name="Nevalainen H."/>
            <person name="Omann M."/>
            <person name="Packer N."/>
            <person name="Perrone G."/>
            <person name="Uresti-Rivera E.E."/>
            <person name="Salamov A."/>
            <person name="Schmoll M."/>
            <person name="Seiboth B."/>
            <person name="Shapiro H."/>
            <person name="Sukno S."/>
            <person name="Tamayo-Ramos J.A."/>
            <person name="Tisch D."/>
            <person name="Wiest A."/>
            <person name="Wilkinson H.H."/>
            <person name="Zhang M."/>
            <person name="Coutinho P.M."/>
            <person name="Kenerley C.M."/>
            <person name="Monte E."/>
            <person name="Baker S.E."/>
            <person name="Grigoriev I.V."/>
        </authorList>
    </citation>
    <scope>NUCLEOTIDE SEQUENCE [LARGE SCALE GENOMIC DNA]</scope>
    <source>
        <strain evidence="4">ATCC 20476 / IMI 206040</strain>
    </source>
</reference>
<keyword evidence="1" id="KW-0175">Coiled coil</keyword>
<gene>
    <name evidence="3" type="ORF">TRIATDRAFT_303404</name>
</gene>
<evidence type="ECO:0000313" key="4">
    <source>
        <dbReference type="Proteomes" id="UP000005426"/>
    </source>
</evidence>
<dbReference type="EMBL" id="ABDG02000012">
    <property type="protein sequence ID" value="EHK50915.1"/>
    <property type="molecule type" value="Genomic_DNA"/>
</dbReference>
<dbReference type="KEGG" id="tatv:25782527"/>
<evidence type="ECO:0000313" key="3">
    <source>
        <dbReference type="EMBL" id="EHK50915.1"/>
    </source>
</evidence>
<dbReference type="AlphaFoldDB" id="G9NEL9"/>
<feature type="region of interest" description="Disordered" evidence="2">
    <location>
        <begin position="150"/>
        <end position="204"/>
    </location>
</feature>
<name>G9NEL9_HYPAI</name>
<protein>
    <submittedName>
        <fullName evidence="3">Uncharacterized protein</fullName>
    </submittedName>
</protein>
<dbReference type="HOGENOM" id="CLU_1004952_0_0_1"/>
<dbReference type="eggNOG" id="ENOG502RA6Y">
    <property type="taxonomic scope" value="Eukaryota"/>
</dbReference>
<comment type="caution">
    <text evidence="3">The sequence shown here is derived from an EMBL/GenBank/DDBJ whole genome shotgun (WGS) entry which is preliminary data.</text>
</comment>
<keyword evidence="4" id="KW-1185">Reference proteome</keyword>
<evidence type="ECO:0000256" key="1">
    <source>
        <dbReference type="SAM" id="Coils"/>
    </source>
</evidence>
<dbReference type="Proteomes" id="UP000005426">
    <property type="component" value="Unassembled WGS sequence"/>
</dbReference>
<organism evidence="3 4">
    <name type="scientific">Hypocrea atroviridis (strain ATCC 20476 / IMI 206040)</name>
    <name type="common">Trichoderma atroviride</name>
    <dbReference type="NCBI Taxonomy" id="452589"/>
    <lineage>
        <taxon>Eukaryota</taxon>
        <taxon>Fungi</taxon>
        <taxon>Dikarya</taxon>
        <taxon>Ascomycota</taxon>
        <taxon>Pezizomycotina</taxon>
        <taxon>Sordariomycetes</taxon>
        <taxon>Hypocreomycetidae</taxon>
        <taxon>Hypocreales</taxon>
        <taxon>Hypocreaceae</taxon>
        <taxon>Trichoderma</taxon>
    </lineage>
</organism>